<proteinExistence type="predicted"/>
<evidence type="ECO:0000313" key="4">
    <source>
        <dbReference type="Proteomes" id="UP000663882"/>
    </source>
</evidence>
<feature type="coiled-coil region" evidence="1">
    <location>
        <begin position="44"/>
        <end position="71"/>
    </location>
</feature>
<evidence type="ECO:0000256" key="2">
    <source>
        <dbReference type="SAM" id="MobiDB-lite"/>
    </source>
</evidence>
<feature type="region of interest" description="Disordered" evidence="2">
    <location>
        <begin position="92"/>
        <end position="131"/>
    </location>
</feature>
<accession>A0A813RCY2</accession>
<dbReference type="OrthoDB" id="10041544at2759"/>
<evidence type="ECO:0000256" key="1">
    <source>
        <dbReference type="SAM" id="Coils"/>
    </source>
</evidence>
<protein>
    <submittedName>
        <fullName evidence="3">Uncharacterized protein</fullName>
    </submittedName>
</protein>
<dbReference type="AlphaFoldDB" id="A0A813RCY2"/>
<keyword evidence="1" id="KW-0175">Coiled coil</keyword>
<organism evidence="3 4">
    <name type="scientific">Rotaria sordida</name>
    <dbReference type="NCBI Taxonomy" id="392033"/>
    <lineage>
        <taxon>Eukaryota</taxon>
        <taxon>Metazoa</taxon>
        <taxon>Spiralia</taxon>
        <taxon>Gnathifera</taxon>
        <taxon>Rotifera</taxon>
        <taxon>Eurotatoria</taxon>
        <taxon>Bdelloidea</taxon>
        <taxon>Philodinida</taxon>
        <taxon>Philodinidae</taxon>
        <taxon>Rotaria</taxon>
    </lineage>
</organism>
<reference evidence="3" key="1">
    <citation type="submission" date="2021-02" db="EMBL/GenBank/DDBJ databases">
        <authorList>
            <person name="Nowell W R."/>
        </authorList>
    </citation>
    <scope>NUCLEOTIDE SEQUENCE</scope>
</reference>
<comment type="caution">
    <text evidence="3">The sequence shown here is derived from an EMBL/GenBank/DDBJ whole genome shotgun (WGS) entry which is preliminary data.</text>
</comment>
<dbReference type="Proteomes" id="UP000663882">
    <property type="component" value="Unassembled WGS sequence"/>
</dbReference>
<dbReference type="EMBL" id="CAJNOO010000063">
    <property type="protein sequence ID" value="CAF0779693.1"/>
    <property type="molecule type" value="Genomic_DNA"/>
</dbReference>
<evidence type="ECO:0000313" key="3">
    <source>
        <dbReference type="EMBL" id="CAF0779693.1"/>
    </source>
</evidence>
<sequence length="213" mass="24570">MPKGYEFSLKVKQLMFHIINFVESEKNGPVIPLYNVDDRLVKMLDISERSIRRLKQELHQLRQKEINEQQQQATKEQGEMDANVRDLRSRTISLPTSKHRESSGSNPPAKILCRRHSASAPSPSSKIDLPIPQALPPQKKMHSGHRNIILSEQGKDLIRLKDQYEDFPIRSASTLRKKMRSLGFIYQRTSKIKIPLDSQAFVPARAKYFQALE</sequence>
<gene>
    <name evidence="3" type="ORF">RFH988_LOCUS2826</name>
</gene>
<name>A0A813RCY2_9BILA</name>